<evidence type="ECO:0000313" key="4">
    <source>
        <dbReference type="Proteomes" id="UP000663852"/>
    </source>
</evidence>
<evidence type="ECO:0000313" key="1">
    <source>
        <dbReference type="EMBL" id="CAF0917496.1"/>
    </source>
</evidence>
<dbReference type="AlphaFoldDB" id="A0A814DTP7"/>
<dbReference type="Gene3D" id="3.10.20.90">
    <property type="entry name" value="Phosphatidylinositol 3-kinase Catalytic Subunit, Chain A, domain 1"/>
    <property type="match status" value="1"/>
</dbReference>
<comment type="caution">
    <text evidence="2">The sequence shown here is derived from an EMBL/GenBank/DDBJ whole genome shotgun (WGS) entry which is preliminary data.</text>
</comment>
<evidence type="ECO:0000313" key="3">
    <source>
        <dbReference type="Proteomes" id="UP000663828"/>
    </source>
</evidence>
<organism evidence="2 4">
    <name type="scientific">Adineta ricciae</name>
    <name type="common">Rotifer</name>
    <dbReference type="NCBI Taxonomy" id="249248"/>
    <lineage>
        <taxon>Eukaryota</taxon>
        <taxon>Metazoa</taxon>
        <taxon>Spiralia</taxon>
        <taxon>Gnathifera</taxon>
        <taxon>Rotifera</taxon>
        <taxon>Eurotatoria</taxon>
        <taxon>Bdelloidea</taxon>
        <taxon>Adinetida</taxon>
        <taxon>Adinetidae</taxon>
        <taxon>Adineta</taxon>
    </lineage>
</organism>
<proteinExistence type="predicted"/>
<gene>
    <name evidence="2" type="ORF">EDS130_LOCUS12774</name>
    <name evidence="1" type="ORF">XAT740_LOCUS8861</name>
</gene>
<sequence>MKNRRVKLHKKLSKPEDYVYIELDTKCSCPQSYIDDHASIQFSRRYLECQGSMPIHILRTYIQQVLPYSPMTQISIYDSNDQLLNDSICLKDLSPSSSSSLLVHIPLRFTMINTVTSLGHCLCSSPCSPIKSSSFSPAIIQRETINRTLSTCPLVPTPPHSPSSSTSHSPDLSKNSLPVVNLLTPPSPSHYTSFLIENIVDSNCTDPSIIDKITSEFGEICPSMPSMKRKRQRTFKKLLPKTSSPSDIPLDLTVKKRPSSFDLFPMQSKWLKMI</sequence>
<dbReference type="EMBL" id="CAJNOR010000447">
    <property type="protein sequence ID" value="CAF0917496.1"/>
    <property type="molecule type" value="Genomic_DNA"/>
</dbReference>
<dbReference type="Proteomes" id="UP000663828">
    <property type="component" value="Unassembled WGS sequence"/>
</dbReference>
<accession>A0A814DTP7</accession>
<dbReference type="OrthoDB" id="10034313at2759"/>
<name>A0A814DTP7_ADIRI</name>
<protein>
    <submittedName>
        <fullName evidence="2">Uncharacterized protein</fullName>
    </submittedName>
</protein>
<reference evidence="2" key="1">
    <citation type="submission" date="2021-02" db="EMBL/GenBank/DDBJ databases">
        <authorList>
            <person name="Nowell W R."/>
        </authorList>
    </citation>
    <scope>NUCLEOTIDE SEQUENCE</scope>
</reference>
<keyword evidence="3" id="KW-1185">Reference proteome</keyword>
<dbReference type="EMBL" id="CAJNOJ010000049">
    <property type="protein sequence ID" value="CAF0959525.1"/>
    <property type="molecule type" value="Genomic_DNA"/>
</dbReference>
<evidence type="ECO:0000313" key="2">
    <source>
        <dbReference type="EMBL" id="CAF0959525.1"/>
    </source>
</evidence>
<dbReference type="Proteomes" id="UP000663852">
    <property type="component" value="Unassembled WGS sequence"/>
</dbReference>